<dbReference type="FunFam" id="3.40.1160.10:FF:000006">
    <property type="entry name" value="Glutamate 5-kinase"/>
    <property type="match status" value="1"/>
</dbReference>
<name>A0A0W0U5A9_9GAMM</name>
<comment type="similarity">
    <text evidence="8">Belongs to the glutamate 5-kinase family.</text>
</comment>
<reference evidence="11 13" key="2">
    <citation type="submission" date="2018-06" db="EMBL/GenBank/DDBJ databases">
        <authorList>
            <consortium name="Pathogen Informatics"/>
            <person name="Doyle S."/>
        </authorList>
    </citation>
    <scope>NUCLEOTIDE SEQUENCE [LARGE SCALE GENOMIC DNA]</scope>
    <source>
        <strain evidence="11 13">NCTC12022</strain>
    </source>
</reference>
<dbReference type="PANTHER" id="PTHR43654:SF1">
    <property type="entry name" value="ISOPENTENYL PHOSPHATE KINASE"/>
    <property type="match status" value="1"/>
</dbReference>
<evidence type="ECO:0000313" key="13">
    <source>
        <dbReference type="Proteomes" id="UP000251942"/>
    </source>
</evidence>
<dbReference type="GO" id="GO:0005829">
    <property type="term" value="C:cytosol"/>
    <property type="evidence" value="ECO:0007669"/>
    <property type="project" value="TreeGrafter"/>
</dbReference>
<evidence type="ECO:0000313" key="12">
    <source>
        <dbReference type="Proteomes" id="UP000054698"/>
    </source>
</evidence>
<dbReference type="InterPro" id="IPR001057">
    <property type="entry name" value="Glu/AcGlu_kinase"/>
</dbReference>
<dbReference type="EMBL" id="UASS01000011">
    <property type="protein sequence ID" value="SPX60766.1"/>
    <property type="molecule type" value="Genomic_DNA"/>
</dbReference>
<dbReference type="InterPro" id="IPR005715">
    <property type="entry name" value="Glu_5kinase/COase_Synthase"/>
</dbReference>
<comment type="subcellular location">
    <subcellularLocation>
        <location evidence="8">Cytoplasm</location>
    </subcellularLocation>
</comment>
<dbReference type="GO" id="GO:0003723">
    <property type="term" value="F:RNA binding"/>
    <property type="evidence" value="ECO:0007669"/>
    <property type="project" value="InterPro"/>
</dbReference>
<comment type="pathway">
    <text evidence="8">Amino-acid biosynthesis; L-proline biosynthesis; L-glutamate 5-semialdehyde from L-glutamate: step 1/2.</text>
</comment>
<dbReference type="InterPro" id="IPR036974">
    <property type="entry name" value="PUA_sf"/>
</dbReference>
<dbReference type="OrthoDB" id="9804434at2"/>
<dbReference type="GO" id="GO:0055129">
    <property type="term" value="P:L-proline biosynthetic process"/>
    <property type="evidence" value="ECO:0007669"/>
    <property type="project" value="UniProtKB-UniRule"/>
</dbReference>
<dbReference type="SUPFAM" id="SSF88697">
    <property type="entry name" value="PUA domain-like"/>
    <property type="match status" value="1"/>
</dbReference>
<dbReference type="GO" id="GO:0004349">
    <property type="term" value="F:glutamate 5-kinase activity"/>
    <property type="evidence" value="ECO:0007669"/>
    <property type="project" value="UniProtKB-UniRule"/>
</dbReference>
<dbReference type="InterPro" id="IPR002478">
    <property type="entry name" value="PUA"/>
</dbReference>
<dbReference type="AlphaFoldDB" id="A0A0W0U5A9"/>
<dbReference type="Pfam" id="PF00696">
    <property type="entry name" value="AA_kinase"/>
    <property type="match status" value="1"/>
</dbReference>
<evidence type="ECO:0000313" key="10">
    <source>
        <dbReference type="EMBL" id="KTD03029.1"/>
    </source>
</evidence>
<dbReference type="SUPFAM" id="SSF53633">
    <property type="entry name" value="Carbamate kinase-like"/>
    <property type="match status" value="1"/>
</dbReference>
<dbReference type="STRING" id="453.Lfee_0645"/>
<evidence type="ECO:0000256" key="7">
    <source>
        <dbReference type="ARBA" id="ARBA00022840"/>
    </source>
</evidence>
<feature type="binding site" evidence="8">
    <location>
        <position position="46"/>
    </location>
    <ligand>
        <name>substrate</name>
    </ligand>
</feature>
<evidence type="ECO:0000256" key="8">
    <source>
        <dbReference type="HAMAP-Rule" id="MF_00456"/>
    </source>
</evidence>
<dbReference type="InterPro" id="IPR001048">
    <property type="entry name" value="Asp/Glu/Uridylate_kinase"/>
</dbReference>
<reference evidence="10 12" key="1">
    <citation type="submission" date="2015-11" db="EMBL/GenBank/DDBJ databases">
        <title>Genomic analysis of 38 Legionella species identifies large and diverse effector repertoires.</title>
        <authorList>
            <person name="Burstein D."/>
            <person name="Amaro F."/>
            <person name="Zusman T."/>
            <person name="Lifshitz Z."/>
            <person name="Cohen O."/>
            <person name="Gilbert J.A."/>
            <person name="Pupko T."/>
            <person name="Shuman H.A."/>
            <person name="Segal G."/>
        </authorList>
    </citation>
    <scope>NUCLEOTIDE SEQUENCE [LARGE SCALE GENOMIC DNA]</scope>
    <source>
        <strain evidence="10 12">WO-44C</strain>
    </source>
</reference>
<dbReference type="EMBL" id="LNYB01000018">
    <property type="protein sequence ID" value="KTD03029.1"/>
    <property type="molecule type" value="Genomic_DNA"/>
</dbReference>
<keyword evidence="6 8" id="KW-0418">Kinase</keyword>
<dbReference type="PRINTS" id="PR00474">
    <property type="entry name" value="GLU5KINASE"/>
</dbReference>
<comment type="caution">
    <text evidence="8">Lacks conserved residue(s) required for the propagation of feature annotation.</text>
</comment>
<feature type="binding site" evidence="8">
    <location>
        <position position="149"/>
    </location>
    <ligand>
        <name>substrate</name>
    </ligand>
</feature>
<gene>
    <name evidence="8 10" type="primary">proB</name>
    <name evidence="10" type="ORF">Lfee_0645</name>
    <name evidence="11" type="ORF">NCTC12022_01499</name>
</gene>
<dbReference type="InterPro" id="IPR036393">
    <property type="entry name" value="AceGlu_kinase-like_sf"/>
</dbReference>
<dbReference type="PIRSF" id="PIRSF000729">
    <property type="entry name" value="GK"/>
    <property type="match status" value="1"/>
</dbReference>
<feature type="domain" description="PUA" evidence="9">
    <location>
        <begin position="274"/>
        <end position="357"/>
    </location>
</feature>
<dbReference type="SMART" id="SM00359">
    <property type="entry name" value="PUA"/>
    <property type="match status" value="1"/>
</dbReference>
<protein>
    <recommendedName>
        <fullName evidence="8">Glutamate 5-kinase</fullName>
        <ecNumber evidence="8">2.7.2.11</ecNumber>
    </recommendedName>
    <alternativeName>
        <fullName evidence="8">Gamma-glutamyl kinase</fullName>
        <shortName evidence="8">GK</shortName>
    </alternativeName>
</protein>
<dbReference type="InterPro" id="IPR041739">
    <property type="entry name" value="G5K_ProB"/>
</dbReference>
<dbReference type="GO" id="GO:0005524">
    <property type="term" value="F:ATP binding"/>
    <property type="evidence" value="ECO:0007669"/>
    <property type="project" value="UniProtKB-KW"/>
</dbReference>
<dbReference type="RefSeq" id="WP_058443856.1">
    <property type="nucleotide sequence ID" value="NZ_CAAAHT010000024.1"/>
</dbReference>
<dbReference type="InterPro" id="IPR011529">
    <property type="entry name" value="Glu_5kinase"/>
</dbReference>
<dbReference type="Gene3D" id="3.40.1160.10">
    <property type="entry name" value="Acetylglutamate kinase-like"/>
    <property type="match status" value="2"/>
</dbReference>
<dbReference type="Pfam" id="PF01472">
    <property type="entry name" value="PUA"/>
    <property type="match status" value="1"/>
</dbReference>
<dbReference type="PANTHER" id="PTHR43654">
    <property type="entry name" value="GLUTAMATE 5-KINASE"/>
    <property type="match status" value="1"/>
</dbReference>
<proteinExistence type="inferred from homology"/>
<comment type="catalytic activity">
    <reaction evidence="8">
        <text>L-glutamate + ATP = L-glutamyl 5-phosphate + ADP</text>
        <dbReference type="Rhea" id="RHEA:14877"/>
        <dbReference type="ChEBI" id="CHEBI:29985"/>
        <dbReference type="ChEBI" id="CHEBI:30616"/>
        <dbReference type="ChEBI" id="CHEBI:58274"/>
        <dbReference type="ChEBI" id="CHEBI:456216"/>
        <dbReference type="EC" id="2.7.2.11"/>
    </reaction>
</comment>
<keyword evidence="2 8" id="KW-0028">Amino-acid biosynthesis</keyword>
<organism evidence="10 12">
    <name type="scientific">Legionella feeleii</name>
    <dbReference type="NCBI Taxonomy" id="453"/>
    <lineage>
        <taxon>Bacteria</taxon>
        <taxon>Pseudomonadati</taxon>
        <taxon>Pseudomonadota</taxon>
        <taxon>Gammaproteobacteria</taxon>
        <taxon>Legionellales</taxon>
        <taxon>Legionellaceae</taxon>
        <taxon>Legionella</taxon>
    </lineage>
</organism>
<keyword evidence="4 8" id="KW-0808">Transferase</keyword>
<feature type="binding site" evidence="8">
    <location>
        <position position="6"/>
    </location>
    <ligand>
        <name>ATP</name>
        <dbReference type="ChEBI" id="CHEBI:30616"/>
    </ligand>
</feature>
<keyword evidence="12" id="KW-1185">Reference proteome</keyword>
<dbReference type="CDD" id="cd04242">
    <property type="entry name" value="AAK_G5K_ProB"/>
    <property type="match status" value="1"/>
</dbReference>
<dbReference type="Proteomes" id="UP000251942">
    <property type="component" value="Unassembled WGS sequence"/>
</dbReference>
<dbReference type="InterPro" id="IPR015947">
    <property type="entry name" value="PUA-like_sf"/>
</dbReference>
<dbReference type="UniPathway" id="UPA00098">
    <property type="reaction ID" value="UER00359"/>
</dbReference>
<keyword evidence="5 8" id="KW-0547">Nucleotide-binding</keyword>
<evidence type="ECO:0000259" key="9">
    <source>
        <dbReference type="SMART" id="SM00359"/>
    </source>
</evidence>
<dbReference type="HAMAP" id="MF_00456">
    <property type="entry name" value="ProB"/>
    <property type="match status" value="1"/>
</dbReference>
<accession>A0A0W0U5A9</accession>
<dbReference type="NCBIfam" id="TIGR01027">
    <property type="entry name" value="proB"/>
    <property type="match status" value="1"/>
</dbReference>
<dbReference type="PROSITE" id="PS50890">
    <property type="entry name" value="PUA"/>
    <property type="match status" value="1"/>
</dbReference>
<dbReference type="Proteomes" id="UP000054698">
    <property type="component" value="Unassembled WGS sequence"/>
</dbReference>
<evidence type="ECO:0000256" key="2">
    <source>
        <dbReference type="ARBA" id="ARBA00022605"/>
    </source>
</evidence>
<evidence type="ECO:0000256" key="1">
    <source>
        <dbReference type="ARBA" id="ARBA00022490"/>
    </source>
</evidence>
<evidence type="ECO:0000256" key="6">
    <source>
        <dbReference type="ARBA" id="ARBA00022777"/>
    </source>
</evidence>
<dbReference type="EC" id="2.7.2.11" evidence="8"/>
<evidence type="ECO:0000256" key="5">
    <source>
        <dbReference type="ARBA" id="ARBA00022741"/>
    </source>
</evidence>
<evidence type="ECO:0000313" key="11">
    <source>
        <dbReference type="EMBL" id="SPX60766.1"/>
    </source>
</evidence>
<keyword evidence="1 8" id="KW-0963">Cytoplasm</keyword>
<dbReference type="PATRIC" id="fig|453.4.peg.696"/>
<sequence>MKIVIKVGTQSILSHDGTPFEPIMQHLVEQIVALQKAGHHIVLVSSGAVASGRKVAQQLLGRQYGSSIAEKQVLASLGQPELVHIYAAMFRAHKILAAQILLTKQDFRTRQHYLNIARLLREIVEQKNIIPIINENDSVSIEELMFTDNDELAGLIAAQMNADKLIILSNVEGVYTGHPDFADSEFIPVIGPEKGWPAVSAVKSTHGRGGMISKLGTARKMSALGITTHIASINQPSVIMRIIAEEQIGTVILPAKRKSNIKRWIAFNSEKRAGSISINPRLYQLLKENKRVLSILPVGIEKYDGDFKRGDLIEIRTLEGEKIGIGLAKYDANKLADYLGQKDKPIFIHYDHLHIFQEI</sequence>
<feature type="binding site" evidence="8">
    <location>
        <position position="137"/>
    </location>
    <ligand>
        <name>substrate</name>
    </ligand>
</feature>
<dbReference type="Gene3D" id="2.30.130.10">
    <property type="entry name" value="PUA domain"/>
    <property type="match status" value="1"/>
</dbReference>
<comment type="function">
    <text evidence="8">Catalyzes the transfer of a phosphate group to glutamate to form L-glutamate 5-phosphate.</text>
</comment>
<keyword evidence="3 8" id="KW-0641">Proline biosynthesis</keyword>
<evidence type="ECO:0000256" key="3">
    <source>
        <dbReference type="ARBA" id="ARBA00022650"/>
    </source>
</evidence>
<evidence type="ECO:0000256" key="4">
    <source>
        <dbReference type="ARBA" id="ARBA00022679"/>
    </source>
</evidence>
<keyword evidence="7 8" id="KW-0067">ATP-binding</keyword>